<feature type="compositionally biased region" description="Polar residues" evidence="1">
    <location>
        <begin position="93"/>
        <end position="108"/>
    </location>
</feature>
<dbReference type="Proteomes" id="UP000076871">
    <property type="component" value="Unassembled WGS sequence"/>
</dbReference>
<sequence length="108" mass="11768">MATRQGGKAKPLKAPKKDKKELDEDDLAFKERKKQEEAALKAAKDKAAKGKLVGNGLLPMTLTLTTVSEQEAHLVEVSRSLARSDTRQPRIPISSNVYPPCVSQSLPS</sequence>
<evidence type="ECO:0000313" key="2">
    <source>
        <dbReference type="EMBL" id="KZT03561.1"/>
    </source>
</evidence>
<name>A0A165CW74_9APHY</name>
<gene>
    <name evidence="2" type="ORF">LAESUDRAFT_814643</name>
</gene>
<organism evidence="2 3">
    <name type="scientific">Laetiporus sulphureus 93-53</name>
    <dbReference type="NCBI Taxonomy" id="1314785"/>
    <lineage>
        <taxon>Eukaryota</taxon>
        <taxon>Fungi</taxon>
        <taxon>Dikarya</taxon>
        <taxon>Basidiomycota</taxon>
        <taxon>Agaricomycotina</taxon>
        <taxon>Agaricomycetes</taxon>
        <taxon>Polyporales</taxon>
        <taxon>Laetiporus</taxon>
    </lineage>
</organism>
<evidence type="ECO:0000313" key="3">
    <source>
        <dbReference type="Proteomes" id="UP000076871"/>
    </source>
</evidence>
<feature type="region of interest" description="Disordered" evidence="1">
    <location>
        <begin position="80"/>
        <end position="108"/>
    </location>
</feature>
<proteinExistence type="predicted"/>
<dbReference type="PANTHER" id="PTHR28632">
    <property type="entry name" value="TRANSLATION MACHINERY-ASSOCIATED PROTEIN 7"/>
    <property type="match status" value="1"/>
</dbReference>
<dbReference type="Pfam" id="PF09072">
    <property type="entry name" value="TMA7"/>
    <property type="match status" value="1"/>
</dbReference>
<dbReference type="GeneID" id="63831639"/>
<keyword evidence="3" id="KW-1185">Reference proteome</keyword>
<feature type="non-terminal residue" evidence="2">
    <location>
        <position position="108"/>
    </location>
</feature>
<protein>
    <submittedName>
        <fullName evidence="2">TMA7-domain-containing protein</fullName>
    </submittedName>
</protein>
<dbReference type="EMBL" id="KV427643">
    <property type="protein sequence ID" value="KZT03561.1"/>
    <property type="molecule type" value="Genomic_DNA"/>
</dbReference>
<reference evidence="2 3" key="1">
    <citation type="journal article" date="2016" name="Mol. Biol. Evol.">
        <title>Comparative Genomics of Early-Diverging Mushroom-Forming Fungi Provides Insights into the Origins of Lignocellulose Decay Capabilities.</title>
        <authorList>
            <person name="Nagy L.G."/>
            <person name="Riley R."/>
            <person name="Tritt A."/>
            <person name="Adam C."/>
            <person name="Daum C."/>
            <person name="Floudas D."/>
            <person name="Sun H."/>
            <person name="Yadav J.S."/>
            <person name="Pangilinan J."/>
            <person name="Larsson K.H."/>
            <person name="Matsuura K."/>
            <person name="Barry K."/>
            <person name="Labutti K."/>
            <person name="Kuo R."/>
            <person name="Ohm R.A."/>
            <person name="Bhattacharya S.S."/>
            <person name="Shirouzu T."/>
            <person name="Yoshinaga Y."/>
            <person name="Martin F.M."/>
            <person name="Grigoriev I.V."/>
            <person name="Hibbett D.S."/>
        </authorList>
    </citation>
    <scope>NUCLEOTIDE SEQUENCE [LARGE SCALE GENOMIC DNA]</scope>
    <source>
        <strain evidence="2 3">93-53</strain>
    </source>
</reference>
<feature type="region of interest" description="Disordered" evidence="1">
    <location>
        <begin position="1"/>
        <end position="34"/>
    </location>
</feature>
<accession>A0A165CW74</accession>
<dbReference type="InParanoid" id="A0A165CW74"/>
<dbReference type="AlphaFoldDB" id="A0A165CW74"/>
<feature type="compositionally biased region" description="Basic and acidic residues" evidence="1">
    <location>
        <begin position="18"/>
        <end position="34"/>
    </location>
</feature>
<dbReference type="InterPro" id="IPR015157">
    <property type="entry name" value="TMA7"/>
</dbReference>
<dbReference type="RefSeq" id="XP_040761301.1">
    <property type="nucleotide sequence ID" value="XM_040914612.1"/>
</dbReference>
<dbReference type="STRING" id="1314785.A0A165CW74"/>
<evidence type="ECO:0000256" key="1">
    <source>
        <dbReference type="SAM" id="MobiDB-lite"/>
    </source>
</evidence>